<dbReference type="EMBL" id="BAAATD010000022">
    <property type="protein sequence ID" value="GAA2637119.1"/>
    <property type="molecule type" value="Genomic_DNA"/>
</dbReference>
<evidence type="ECO:0000313" key="2">
    <source>
        <dbReference type="EMBL" id="GAA2637119.1"/>
    </source>
</evidence>
<evidence type="ECO:0008006" key="4">
    <source>
        <dbReference type="Google" id="ProtNLM"/>
    </source>
</evidence>
<protein>
    <recommendedName>
        <fullName evidence="4">DUF4105 domain-containing protein</fullName>
    </recommendedName>
</protein>
<keyword evidence="1" id="KW-0732">Signal</keyword>
<dbReference type="RefSeq" id="WP_344548976.1">
    <property type="nucleotide sequence ID" value="NZ_BAAATD010000022.1"/>
</dbReference>
<feature type="signal peptide" evidence="1">
    <location>
        <begin position="1"/>
        <end position="24"/>
    </location>
</feature>
<dbReference type="PROSITE" id="PS51257">
    <property type="entry name" value="PROKAR_LIPOPROTEIN"/>
    <property type="match status" value="1"/>
</dbReference>
<comment type="caution">
    <text evidence="2">The sequence shown here is derived from an EMBL/GenBank/DDBJ whole genome shotgun (WGS) entry which is preliminary data.</text>
</comment>
<gene>
    <name evidence="2" type="ORF">GCM10010411_90590</name>
</gene>
<name>A0ABP6D981_9ACTN</name>
<sequence length="181" mass="20317">MRRLVTIAVCAALSLTLASCPSRAQTSSTRLLPGRVCLMYAPVPVIGHVGWAVRAENGLWYGGGTDPSNRWFQPMRNWIAGPYSFRRLLATFHGQNPISAYRSFRCRSVRSRGSLAALAEFRSVARWPYDVVSSNCLTRSIRTLKAYSGDLSEMPSGIAQRPSDYYHRTLTVIGWENSRNW</sequence>
<dbReference type="Proteomes" id="UP001501509">
    <property type="component" value="Unassembled WGS sequence"/>
</dbReference>
<accession>A0ABP6D981</accession>
<organism evidence="2 3">
    <name type="scientific">Actinomadura fulvescens</name>
    <dbReference type="NCBI Taxonomy" id="46160"/>
    <lineage>
        <taxon>Bacteria</taxon>
        <taxon>Bacillati</taxon>
        <taxon>Actinomycetota</taxon>
        <taxon>Actinomycetes</taxon>
        <taxon>Streptosporangiales</taxon>
        <taxon>Thermomonosporaceae</taxon>
        <taxon>Actinomadura</taxon>
    </lineage>
</organism>
<proteinExistence type="predicted"/>
<evidence type="ECO:0000256" key="1">
    <source>
        <dbReference type="SAM" id="SignalP"/>
    </source>
</evidence>
<feature type="chain" id="PRO_5045588928" description="DUF4105 domain-containing protein" evidence="1">
    <location>
        <begin position="25"/>
        <end position="181"/>
    </location>
</feature>
<reference evidence="3" key="1">
    <citation type="journal article" date="2019" name="Int. J. Syst. Evol. Microbiol.">
        <title>The Global Catalogue of Microorganisms (GCM) 10K type strain sequencing project: providing services to taxonomists for standard genome sequencing and annotation.</title>
        <authorList>
            <consortium name="The Broad Institute Genomics Platform"/>
            <consortium name="The Broad Institute Genome Sequencing Center for Infectious Disease"/>
            <person name="Wu L."/>
            <person name="Ma J."/>
        </authorList>
    </citation>
    <scope>NUCLEOTIDE SEQUENCE [LARGE SCALE GENOMIC DNA]</scope>
    <source>
        <strain evidence="3">JCM 6833</strain>
    </source>
</reference>
<keyword evidence="3" id="KW-1185">Reference proteome</keyword>
<evidence type="ECO:0000313" key="3">
    <source>
        <dbReference type="Proteomes" id="UP001501509"/>
    </source>
</evidence>